<name>N0BBD5_9HYPH</name>
<feature type="compositionally biased region" description="Low complexity" evidence="1">
    <location>
        <begin position="138"/>
        <end position="150"/>
    </location>
</feature>
<gene>
    <name evidence="4" type="ORF">HYPDE_30858</name>
</gene>
<dbReference type="Proteomes" id="UP000005952">
    <property type="component" value="Chromosome"/>
</dbReference>
<evidence type="ECO:0000313" key="4">
    <source>
        <dbReference type="EMBL" id="AGK57846.1"/>
    </source>
</evidence>
<feature type="compositionally biased region" description="Low complexity" evidence="1">
    <location>
        <begin position="75"/>
        <end position="94"/>
    </location>
</feature>
<dbReference type="eggNOG" id="COG1873">
    <property type="taxonomic scope" value="Bacteria"/>
</dbReference>
<reference evidence="4 5" key="1">
    <citation type="journal article" date="2013" name="Genome Announc.">
        <title>Genome sequences for three denitrifying bacterial strains isolated from a uranium- and nitrate-contaminated subsurface environment.</title>
        <authorList>
            <person name="Venkatramanan R."/>
            <person name="Prakash O."/>
            <person name="Woyke T."/>
            <person name="Chain P."/>
            <person name="Goodwin L.A."/>
            <person name="Watson D."/>
            <person name="Brooks S."/>
            <person name="Kostka J.E."/>
            <person name="Green S.J."/>
        </authorList>
    </citation>
    <scope>NUCLEOTIDE SEQUENCE [LARGE SCALE GENOMIC DNA]</scope>
    <source>
        <strain evidence="4 5">1NES1</strain>
    </source>
</reference>
<protein>
    <recommendedName>
        <fullName evidence="3">PRC-barrel domain-containing protein</fullName>
    </recommendedName>
</protein>
<dbReference type="Gene3D" id="2.30.30.240">
    <property type="entry name" value="PRC-barrel domain"/>
    <property type="match status" value="1"/>
</dbReference>
<accession>N0BBD5</accession>
<evidence type="ECO:0000256" key="2">
    <source>
        <dbReference type="SAM" id="SignalP"/>
    </source>
</evidence>
<dbReference type="EMBL" id="CP005587">
    <property type="protein sequence ID" value="AGK57846.1"/>
    <property type="molecule type" value="Genomic_DNA"/>
</dbReference>
<dbReference type="InterPro" id="IPR027275">
    <property type="entry name" value="PRC-brl_dom"/>
</dbReference>
<dbReference type="AlphaFoldDB" id="N0BBD5"/>
<evidence type="ECO:0000313" key="5">
    <source>
        <dbReference type="Proteomes" id="UP000005952"/>
    </source>
</evidence>
<keyword evidence="2" id="KW-0732">Signal</keyword>
<keyword evidence="5" id="KW-1185">Reference proteome</keyword>
<dbReference type="SUPFAM" id="SSF50346">
    <property type="entry name" value="PRC-barrel domain"/>
    <property type="match status" value="1"/>
</dbReference>
<dbReference type="HOGENOM" id="CLU_1169420_0_0_5"/>
<proteinExistence type="predicted"/>
<feature type="chain" id="PRO_5004105237" description="PRC-barrel domain-containing protein" evidence="2">
    <location>
        <begin position="25"/>
        <end position="237"/>
    </location>
</feature>
<feature type="domain" description="PRC-barrel" evidence="3">
    <location>
        <begin position="159"/>
        <end position="218"/>
    </location>
</feature>
<organism evidence="4 5">
    <name type="scientific">Hyphomicrobium denitrificans 1NES1</name>
    <dbReference type="NCBI Taxonomy" id="670307"/>
    <lineage>
        <taxon>Bacteria</taxon>
        <taxon>Pseudomonadati</taxon>
        <taxon>Pseudomonadota</taxon>
        <taxon>Alphaproteobacteria</taxon>
        <taxon>Hyphomicrobiales</taxon>
        <taxon>Hyphomicrobiaceae</taxon>
        <taxon>Hyphomicrobium</taxon>
    </lineage>
</organism>
<evidence type="ECO:0000259" key="3">
    <source>
        <dbReference type="Pfam" id="PF05239"/>
    </source>
</evidence>
<dbReference type="Pfam" id="PF05239">
    <property type="entry name" value="PRC"/>
    <property type="match status" value="1"/>
</dbReference>
<dbReference type="KEGG" id="hdt:HYPDE_30858"/>
<feature type="region of interest" description="Disordered" evidence="1">
    <location>
        <begin position="20"/>
        <end position="158"/>
    </location>
</feature>
<dbReference type="InterPro" id="IPR011033">
    <property type="entry name" value="PRC_barrel-like_sf"/>
</dbReference>
<evidence type="ECO:0000256" key="1">
    <source>
        <dbReference type="SAM" id="MobiDB-lite"/>
    </source>
</evidence>
<sequence>MKTYPLASVAVAAMLVFGASPGYSATKDGTVLAQQQVEPADAGKTSPEQPSAGEDAAPVTAPESGDAPQEGQSSPAAEGAGDAAAPAQDNEAPPSDAGVSPAPDNAGPATGDDKAASPEGGSADVAPVTPENPPTPAEPGASEGSSSQSSTIDASQLKIGQAVLGSDGAKIGEVNGVKSDTAGKVQEILVTAGGAAGINAKVFAVSGDKITEVKDDVKLSLTSEEAKQLPIIDNSNG</sequence>
<feature type="signal peptide" evidence="2">
    <location>
        <begin position="1"/>
        <end position="24"/>
    </location>
</feature>